<proteinExistence type="predicted"/>
<comment type="caution">
    <text evidence="2">The sequence shown here is derived from an EMBL/GenBank/DDBJ whole genome shotgun (WGS) entry which is preliminary data.</text>
</comment>
<evidence type="ECO:0000313" key="3">
    <source>
        <dbReference type="Proteomes" id="UP000829196"/>
    </source>
</evidence>
<accession>A0A8T3BBA9</accession>
<sequence>MQSLNQRSDPYRSPIGSSTTLCRNETHSSLVASSCQSRSHDALSAGSEVATSRPTLYWIKSDEGNQDFLIAKVVLYFLLHEYLWLDFVNNSKRTRVLLL</sequence>
<dbReference type="AlphaFoldDB" id="A0A8T3BBA9"/>
<evidence type="ECO:0000256" key="1">
    <source>
        <dbReference type="SAM" id="MobiDB-lite"/>
    </source>
</evidence>
<protein>
    <submittedName>
        <fullName evidence="2">Uncharacterized protein</fullName>
    </submittedName>
</protein>
<reference evidence="2" key="1">
    <citation type="journal article" date="2022" name="Front. Genet.">
        <title>Chromosome-Scale Assembly of the Dendrobium nobile Genome Provides Insights Into the Molecular Mechanism of the Biosynthesis of the Medicinal Active Ingredient of Dendrobium.</title>
        <authorList>
            <person name="Xu Q."/>
            <person name="Niu S.-C."/>
            <person name="Li K.-L."/>
            <person name="Zheng P.-J."/>
            <person name="Zhang X.-J."/>
            <person name="Jia Y."/>
            <person name="Liu Y."/>
            <person name="Niu Y.-X."/>
            <person name="Yu L.-H."/>
            <person name="Chen D.-F."/>
            <person name="Zhang G.-Q."/>
        </authorList>
    </citation>
    <scope>NUCLEOTIDE SEQUENCE</scope>
    <source>
        <tissue evidence="2">Leaf</tissue>
    </source>
</reference>
<dbReference type="Proteomes" id="UP000829196">
    <property type="component" value="Unassembled WGS sequence"/>
</dbReference>
<name>A0A8T3BBA9_DENNO</name>
<feature type="region of interest" description="Disordered" evidence="1">
    <location>
        <begin position="1"/>
        <end position="20"/>
    </location>
</feature>
<keyword evidence="3" id="KW-1185">Reference proteome</keyword>
<dbReference type="EMBL" id="JAGYWB010000010">
    <property type="protein sequence ID" value="KAI0508041.1"/>
    <property type="molecule type" value="Genomic_DNA"/>
</dbReference>
<organism evidence="2 3">
    <name type="scientific">Dendrobium nobile</name>
    <name type="common">Orchid</name>
    <dbReference type="NCBI Taxonomy" id="94219"/>
    <lineage>
        <taxon>Eukaryota</taxon>
        <taxon>Viridiplantae</taxon>
        <taxon>Streptophyta</taxon>
        <taxon>Embryophyta</taxon>
        <taxon>Tracheophyta</taxon>
        <taxon>Spermatophyta</taxon>
        <taxon>Magnoliopsida</taxon>
        <taxon>Liliopsida</taxon>
        <taxon>Asparagales</taxon>
        <taxon>Orchidaceae</taxon>
        <taxon>Epidendroideae</taxon>
        <taxon>Malaxideae</taxon>
        <taxon>Dendrobiinae</taxon>
        <taxon>Dendrobium</taxon>
    </lineage>
</organism>
<evidence type="ECO:0000313" key="2">
    <source>
        <dbReference type="EMBL" id="KAI0508041.1"/>
    </source>
</evidence>
<gene>
    <name evidence="2" type="ORF">KFK09_014175</name>
</gene>